<organism evidence="2 3">
    <name type="scientific">Willisornis vidua</name>
    <name type="common">Xingu scale-backed antbird</name>
    <dbReference type="NCBI Taxonomy" id="1566151"/>
    <lineage>
        <taxon>Eukaryota</taxon>
        <taxon>Metazoa</taxon>
        <taxon>Chordata</taxon>
        <taxon>Craniata</taxon>
        <taxon>Vertebrata</taxon>
        <taxon>Euteleostomi</taxon>
        <taxon>Archelosauria</taxon>
        <taxon>Archosauria</taxon>
        <taxon>Dinosauria</taxon>
        <taxon>Saurischia</taxon>
        <taxon>Theropoda</taxon>
        <taxon>Coelurosauria</taxon>
        <taxon>Aves</taxon>
        <taxon>Neognathae</taxon>
        <taxon>Neoaves</taxon>
        <taxon>Telluraves</taxon>
        <taxon>Australaves</taxon>
        <taxon>Passeriformes</taxon>
        <taxon>Thamnophilidae</taxon>
        <taxon>Willisornis</taxon>
    </lineage>
</organism>
<protein>
    <submittedName>
        <fullName evidence="2">RNA-directed DNA polymerase from mobile element jockey-like protein</fullName>
    </submittedName>
</protein>
<dbReference type="InterPro" id="IPR000477">
    <property type="entry name" value="RT_dom"/>
</dbReference>
<comment type="caution">
    <text evidence="2">The sequence shown here is derived from an EMBL/GenBank/DDBJ whole genome shotgun (WGS) entry which is preliminary data.</text>
</comment>
<dbReference type="Proteomes" id="UP001145742">
    <property type="component" value="Unassembled WGS sequence"/>
</dbReference>
<gene>
    <name evidence="2" type="ORF">WISP_47001</name>
</gene>
<sequence>MIFERSWDSTEVPADRKLIFKKTKKKESKNYRPVSLASVPGKVMEKIILGIIEKRLKDNVITGHSKHSFMRGKSCLSNLISFYDKRIHLADQGKPVDGIFLDFSKAFDILSPSILLDKISSTQLDKQLAHESSIEGTNEWENIRLVTCH</sequence>
<dbReference type="EMBL" id="WHWB01033299">
    <property type="protein sequence ID" value="KAJ7420659.1"/>
    <property type="molecule type" value="Genomic_DNA"/>
</dbReference>
<proteinExistence type="predicted"/>
<dbReference type="SUPFAM" id="SSF56672">
    <property type="entry name" value="DNA/RNA polymerases"/>
    <property type="match status" value="1"/>
</dbReference>
<evidence type="ECO:0000313" key="3">
    <source>
        <dbReference type="Proteomes" id="UP001145742"/>
    </source>
</evidence>
<dbReference type="PANTHER" id="PTHR33332">
    <property type="entry name" value="REVERSE TRANSCRIPTASE DOMAIN-CONTAINING PROTEIN"/>
    <property type="match status" value="1"/>
</dbReference>
<evidence type="ECO:0000259" key="1">
    <source>
        <dbReference type="Pfam" id="PF00078"/>
    </source>
</evidence>
<accession>A0ABQ9DGA4</accession>
<feature type="domain" description="Reverse transcriptase" evidence="1">
    <location>
        <begin position="25"/>
        <end position="127"/>
    </location>
</feature>
<reference evidence="2" key="1">
    <citation type="submission" date="2019-10" db="EMBL/GenBank/DDBJ databases">
        <authorList>
            <person name="Soares A.E.R."/>
            <person name="Aleixo A."/>
            <person name="Schneider P."/>
            <person name="Miyaki C.Y."/>
            <person name="Schneider M.P."/>
            <person name="Mello C."/>
            <person name="Vasconcelos A.T.R."/>
        </authorList>
    </citation>
    <scope>NUCLEOTIDE SEQUENCE</scope>
    <source>
        <tissue evidence="2">Muscle</tissue>
    </source>
</reference>
<dbReference type="Pfam" id="PF00078">
    <property type="entry name" value="RVT_1"/>
    <property type="match status" value="1"/>
</dbReference>
<evidence type="ECO:0000313" key="2">
    <source>
        <dbReference type="EMBL" id="KAJ7420659.1"/>
    </source>
</evidence>
<name>A0ABQ9DGA4_9PASS</name>
<dbReference type="InterPro" id="IPR043502">
    <property type="entry name" value="DNA/RNA_pol_sf"/>
</dbReference>
<keyword evidence="3" id="KW-1185">Reference proteome</keyword>